<keyword evidence="2" id="KW-0472">Membrane</keyword>
<dbReference type="EnsemblMetazoa" id="ENSAATROPT003145">
    <property type="protein sequence ID" value="ENSAATROPP003019"/>
    <property type="gene ID" value="ENSAATROPG002491"/>
</dbReference>
<reference evidence="3" key="2">
    <citation type="submission" date="2024-04" db="UniProtKB">
        <authorList>
            <consortium name="EnsemblMetazoa"/>
        </authorList>
    </citation>
    <scope>IDENTIFICATION</scope>
    <source>
        <strain evidence="3">EBRO</strain>
    </source>
</reference>
<reference evidence="4" key="1">
    <citation type="submission" date="2021-09" db="EMBL/GenBank/DDBJ databases">
        <authorList>
            <consortium name="Infravec"/>
            <person name="Campbell I L."/>
            <person name="Maslen G."/>
            <person name="Yates A."/>
        </authorList>
    </citation>
    <scope>NUCLEOTIDE SEQUENCE [LARGE SCALE GENOMIC DNA]</scope>
    <source>
        <strain evidence="4">Infravec2 EBRE</strain>
    </source>
</reference>
<name>A0AAG5CW35_ANOAO</name>
<evidence type="ECO:0000256" key="2">
    <source>
        <dbReference type="SAM" id="Phobius"/>
    </source>
</evidence>
<evidence type="ECO:0000256" key="1">
    <source>
        <dbReference type="SAM" id="MobiDB-lite"/>
    </source>
</evidence>
<accession>A0AAG5CW35</accession>
<sequence length="169" mass="19180">MRFLLPFHCLFLTDSVHNFVRLESKKGNQRKRFGNMNRAETNFHPSVPEQPKNRGKKGKRCPIKKHFKNNPLPASFVCMCLCVFVCICGVTIPRIGCRPPQHSTRPSCSIHTREYLFPYQSTIFLMGGSFPVPVGFSLFSTPTPLSSAPLIFIQFAVLFALFQPVCCPR</sequence>
<feature type="transmembrane region" description="Helical" evidence="2">
    <location>
        <begin position="74"/>
        <end position="95"/>
    </location>
</feature>
<feature type="transmembrane region" description="Helical" evidence="2">
    <location>
        <begin position="145"/>
        <end position="162"/>
    </location>
</feature>
<keyword evidence="2" id="KW-0812">Transmembrane</keyword>
<protein>
    <submittedName>
        <fullName evidence="3">Uncharacterized protein</fullName>
    </submittedName>
</protein>
<organism evidence="3 4">
    <name type="scientific">Anopheles atroparvus</name>
    <name type="common">European mosquito</name>
    <dbReference type="NCBI Taxonomy" id="41427"/>
    <lineage>
        <taxon>Eukaryota</taxon>
        <taxon>Metazoa</taxon>
        <taxon>Ecdysozoa</taxon>
        <taxon>Arthropoda</taxon>
        <taxon>Hexapoda</taxon>
        <taxon>Insecta</taxon>
        <taxon>Pterygota</taxon>
        <taxon>Neoptera</taxon>
        <taxon>Endopterygota</taxon>
        <taxon>Diptera</taxon>
        <taxon>Nematocera</taxon>
        <taxon>Culicoidea</taxon>
        <taxon>Culicidae</taxon>
        <taxon>Anophelinae</taxon>
        <taxon>Anopheles</taxon>
    </lineage>
</organism>
<evidence type="ECO:0000313" key="3">
    <source>
        <dbReference type="EnsemblMetazoa" id="ENSAATROPP003020"/>
    </source>
</evidence>
<keyword evidence="4" id="KW-1185">Reference proteome</keyword>
<evidence type="ECO:0000313" key="4">
    <source>
        <dbReference type="Proteomes" id="UP000075880"/>
    </source>
</evidence>
<dbReference type="Proteomes" id="UP000075880">
    <property type="component" value="Unassembled WGS sequence"/>
</dbReference>
<dbReference type="AlphaFoldDB" id="A0AAG5CW35"/>
<feature type="transmembrane region" description="Helical" evidence="2">
    <location>
        <begin position="116"/>
        <end position="139"/>
    </location>
</feature>
<feature type="region of interest" description="Disordered" evidence="1">
    <location>
        <begin position="36"/>
        <end position="59"/>
    </location>
</feature>
<proteinExistence type="predicted"/>
<keyword evidence="2" id="KW-1133">Transmembrane helix</keyword>
<dbReference type="EnsemblMetazoa" id="ENSAATROPT003146">
    <property type="protein sequence ID" value="ENSAATROPP003020"/>
    <property type="gene ID" value="ENSAATROPG002491"/>
</dbReference>